<comment type="caution">
    <text evidence="7">The sequence shown here is derived from an EMBL/GenBank/DDBJ whole genome shotgun (WGS) entry which is preliminary data.</text>
</comment>
<evidence type="ECO:0000256" key="6">
    <source>
        <dbReference type="ARBA" id="ARBA00034687"/>
    </source>
</evidence>
<evidence type="ECO:0000256" key="1">
    <source>
        <dbReference type="ARBA" id="ARBA00004245"/>
    </source>
</evidence>
<dbReference type="GO" id="GO:0007052">
    <property type="term" value="P:mitotic spindle organization"/>
    <property type="evidence" value="ECO:0007669"/>
    <property type="project" value="TreeGrafter"/>
</dbReference>
<comment type="similarity">
    <text evidence="2">Belongs to the dynactin subunits 5/6 family. Dynactin subunit 6 subfamily.</text>
</comment>
<comment type="function">
    <text evidence="6">Part of the dynactin complex that activates the molecular motor dynein for ultra-processive transport along microtubules.</text>
</comment>
<dbReference type="EMBL" id="VXIV02003181">
    <property type="protein sequence ID" value="KAF6020307.1"/>
    <property type="molecule type" value="Genomic_DNA"/>
</dbReference>
<sequence length="179" mass="19696">MDKPKPNKLVVGHGAIVEYAKTVLKGEITIGKGTIVHPTVQILAEGGPIHIGCNNLLEEGVIIHNKPSEDGEERTMTIGNNNYFEVRSQSSALTMGDNNVLQVTAKLGSDVRLGNGCVIGVGMCIKNKQLQDVTHLYQRDGMIQQRIGRELPQSQTQQIDYLKNMIPSYHKIHKPTNTD</sequence>
<dbReference type="GO" id="GO:0070840">
    <property type="term" value="F:dynein complex binding"/>
    <property type="evidence" value="ECO:0007669"/>
    <property type="project" value="TreeGrafter"/>
</dbReference>
<evidence type="ECO:0000313" key="7">
    <source>
        <dbReference type="EMBL" id="KAF6020307.1"/>
    </source>
</evidence>
<dbReference type="PANTHER" id="PTHR13072:SF0">
    <property type="entry name" value="DYNACTIN SUBUNIT 6"/>
    <property type="match status" value="1"/>
</dbReference>
<evidence type="ECO:0000256" key="5">
    <source>
        <dbReference type="ARBA" id="ARBA00023212"/>
    </source>
</evidence>
<keyword evidence="4" id="KW-0963">Cytoplasm</keyword>
<dbReference type="CDD" id="cd04646">
    <property type="entry name" value="LbH_Dynactin_6"/>
    <property type="match status" value="1"/>
</dbReference>
<dbReference type="SUPFAM" id="SSF51161">
    <property type="entry name" value="Trimeric LpxA-like enzymes"/>
    <property type="match status" value="1"/>
</dbReference>
<dbReference type="Proteomes" id="UP000593567">
    <property type="component" value="Unassembled WGS sequence"/>
</dbReference>
<dbReference type="InterPro" id="IPR011004">
    <property type="entry name" value="Trimer_LpxA-like_sf"/>
</dbReference>
<keyword evidence="8" id="KW-1185">Reference proteome</keyword>
<evidence type="ECO:0000256" key="3">
    <source>
        <dbReference type="ARBA" id="ARBA00016573"/>
    </source>
</evidence>
<dbReference type="AlphaFoldDB" id="A0A7J7J396"/>
<dbReference type="GO" id="GO:0005869">
    <property type="term" value="C:dynactin complex"/>
    <property type="evidence" value="ECO:0007669"/>
    <property type="project" value="InterPro"/>
</dbReference>
<dbReference type="InterPro" id="IPR027777">
    <property type="entry name" value="DCTN6"/>
</dbReference>
<evidence type="ECO:0000256" key="4">
    <source>
        <dbReference type="ARBA" id="ARBA00022490"/>
    </source>
</evidence>
<dbReference type="PANTHER" id="PTHR13072">
    <property type="entry name" value="DYNACTIN 6"/>
    <property type="match status" value="1"/>
</dbReference>
<proteinExistence type="inferred from homology"/>
<dbReference type="OrthoDB" id="2355at2759"/>
<protein>
    <recommendedName>
        <fullName evidence="3">Dynactin subunit 6</fullName>
    </recommendedName>
</protein>
<dbReference type="Gene3D" id="2.160.10.10">
    <property type="entry name" value="Hexapeptide repeat proteins"/>
    <property type="match status" value="1"/>
</dbReference>
<name>A0A7J7J396_BUGNE</name>
<reference evidence="7" key="1">
    <citation type="submission" date="2020-06" db="EMBL/GenBank/DDBJ databases">
        <title>Draft genome of Bugula neritina, a colonial animal packing powerful symbionts and potential medicines.</title>
        <authorList>
            <person name="Rayko M."/>
        </authorList>
    </citation>
    <scope>NUCLEOTIDE SEQUENCE [LARGE SCALE GENOMIC DNA]</scope>
    <source>
        <strain evidence="7">Kwan_BN1</strain>
    </source>
</reference>
<accession>A0A7J7J396</accession>
<evidence type="ECO:0000256" key="2">
    <source>
        <dbReference type="ARBA" id="ARBA00007719"/>
    </source>
</evidence>
<gene>
    <name evidence="7" type="ORF">EB796_021374</name>
</gene>
<keyword evidence="5" id="KW-0206">Cytoskeleton</keyword>
<organism evidence="7 8">
    <name type="scientific">Bugula neritina</name>
    <name type="common">Brown bryozoan</name>
    <name type="synonym">Sertularia neritina</name>
    <dbReference type="NCBI Taxonomy" id="10212"/>
    <lineage>
        <taxon>Eukaryota</taxon>
        <taxon>Metazoa</taxon>
        <taxon>Spiralia</taxon>
        <taxon>Lophotrochozoa</taxon>
        <taxon>Bryozoa</taxon>
        <taxon>Gymnolaemata</taxon>
        <taxon>Cheilostomatida</taxon>
        <taxon>Flustrina</taxon>
        <taxon>Buguloidea</taxon>
        <taxon>Bugulidae</taxon>
        <taxon>Bugula</taxon>
    </lineage>
</organism>
<evidence type="ECO:0000313" key="8">
    <source>
        <dbReference type="Proteomes" id="UP000593567"/>
    </source>
</evidence>
<comment type="subcellular location">
    <subcellularLocation>
        <location evidence="1">Cytoplasm</location>
        <location evidence="1">Cytoskeleton</location>
    </subcellularLocation>
</comment>